<evidence type="ECO:0000313" key="19">
    <source>
        <dbReference type="Proteomes" id="UP000008144"/>
    </source>
</evidence>
<dbReference type="Gene3D" id="2.40.30.30">
    <property type="entry name" value="Riboflavin kinase-like"/>
    <property type="match status" value="1"/>
</dbReference>
<keyword evidence="8" id="KW-0479">Metal-binding</keyword>
<evidence type="ECO:0000256" key="9">
    <source>
        <dbReference type="ARBA" id="ARBA00022741"/>
    </source>
</evidence>
<dbReference type="InterPro" id="IPR015865">
    <property type="entry name" value="Riboflavin_kinase_bac/euk"/>
</dbReference>
<dbReference type="GO" id="GO:0009398">
    <property type="term" value="P:FMN biosynthetic process"/>
    <property type="evidence" value="ECO:0000318"/>
    <property type="project" value="GO_Central"/>
</dbReference>
<reference evidence="19" key="1">
    <citation type="journal article" date="2002" name="Science">
        <title>The draft genome of Ciona intestinalis: insights into chordate and vertebrate origins.</title>
        <authorList>
            <person name="Dehal P."/>
            <person name="Satou Y."/>
            <person name="Campbell R.K."/>
            <person name="Chapman J."/>
            <person name="Degnan B."/>
            <person name="De Tomaso A."/>
            <person name="Davidson B."/>
            <person name="Di Gregorio A."/>
            <person name="Gelpke M."/>
            <person name="Goodstein D.M."/>
            <person name="Harafuji N."/>
            <person name="Hastings K.E."/>
            <person name="Ho I."/>
            <person name="Hotta K."/>
            <person name="Huang W."/>
            <person name="Kawashima T."/>
            <person name="Lemaire P."/>
            <person name="Martinez D."/>
            <person name="Meinertzhagen I.A."/>
            <person name="Necula S."/>
            <person name="Nonaka M."/>
            <person name="Putnam N."/>
            <person name="Rash S."/>
            <person name="Saiga H."/>
            <person name="Satake M."/>
            <person name="Terry A."/>
            <person name="Yamada L."/>
            <person name="Wang H.G."/>
            <person name="Awazu S."/>
            <person name="Azumi K."/>
            <person name="Boore J."/>
            <person name="Branno M."/>
            <person name="Chin-Bow S."/>
            <person name="DeSantis R."/>
            <person name="Doyle S."/>
            <person name="Francino P."/>
            <person name="Keys D.N."/>
            <person name="Haga S."/>
            <person name="Hayashi H."/>
            <person name="Hino K."/>
            <person name="Imai K.S."/>
            <person name="Inaba K."/>
            <person name="Kano S."/>
            <person name="Kobayashi K."/>
            <person name="Kobayashi M."/>
            <person name="Lee B.I."/>
            <person name="Makabe K.W."/>
            <person name="Manohar C."/>
            <person name="Matassi G."/>
            <person name="Medina M."/>
            <person name="Mochizuki Y."/>
            <person name="Mount S."/>
            <person name="Morishita T."/>
            <person name="Miura S."/>
            <person name="Nakayama A."/>
            <person name="Nishizaka S."/>
            <person name="Nomoto H."/>
            <person name="Ohta F."/>
            <person name="Oishi K."/>
            <person name="Rigoutsos I."/>
            <person name="Sano M."/>
            <person name="Sasaki A."/>
            <person name="Sasakura Y."/>
            <person name="Shoguchi E."/>
            <person name="Shin-i T."/>
            <person name="Spagnuolo A."/>
            <person name="Stainier D."/>
            <person name="Suzuki M.M."/>
            <person name="Tassy O."/>
            <person name="Takatori N."/>
            <person name="Tokuoka M."/>
            <person name="Yagi K."/>
            <person name="Yoshizaki F."/>
            <person name="Wada S."/>
            <person name="Zhang C."/>
            <person name="Hyatt P.D."/>
            <person name="Larimer F."/>
            <person name="Detter C."/>
            <person name="Doggett N."/>
            <person name="Glavina T."/>
            <person name="Hawkins T."/>
            <person name="Richardson P."/>
            <person name="Lucas S."/>
            <person name="Kohara Y."/>
            <person name="Levine M."/>
            <person name="Satoh N."/>
            <person name="Rokhsar D.S."/>
        </authorList>
    </citation>
    <scope>NUCLEOTIDE SEQUENCE [LARGE SCALE GENOMIC DNA]</scope>
</reference>
<dbReference type="GeneTree" id="ENSGT00390000015537"/>
<evidence type="ECO:0000256" key="11">
    <source>
        <dbReference type="ARBA" id="ARBA00022833"/>
    </source>
</evidence>
<reference evidence="18" key="3">
    <citation type="submission" date="2025-08" db="UniProtKB">
        <authorList>
            <consortium name="Ensembl"/>
        </authorList>
    </citation>
    <scope>IDENTIFICATION</scope>
</reference>
<evidence type="ECO:0000256" key="5">
    <source>
        <dbReference type="ARBA" id="ARBA00022630"/>
    </source>
</evidence>
<dbReference type="HOGENOM" id="CLU_048437_3_3_1"/>
<accession>H2Y3J4</accession>
<dbReference type="Ensembl" id="ENSCINT00000033680.1">
    <property type="protein sequence ID" value="ENSCINP00000036479.1"/>
    <property type="gene ID" value="ENSCING00000019287.1"/>
</dbReference>
<dbReference type="GO" id="GO:0008531">
    <property type="term" value="F:riboflavin kinase activity"/>
    <property type="evidence" value="ECO:0000318"/>
    <property type="project" value="GO_Central"/>
</dbReference>
<evidence type="ECO:0000256" key="15">
    <source>
        <dbReference type="ARBA" id="ARBA00054097"/>
    </source>
</evidence>
<evidence type="ECO:0000313" key="18">
    <source>
        <dbReference type="Ensembl" id="ENSCINP00000036479.1"/>
    </source>
</evidence>
<dbReference type="SMART" id="SM00904">
    <property type="entry name" value="Flavokinase"/>
    <property type="match status" value="1"/>
</dbReference>
<dbReference type="GO" id="GO:0046872">
    <property type="term" value="F:metal ion binding"/>
    <property type="evidence" value="ECO:0007669"/>
    <property type="project" value="UniProtKB-KW"/>
</dbReference>
<dbReference type="InterPro" id="IPR023465">
    <property type="entry name" value="Riboflavin_kinase_dom_sf"/>
</dbReference>
<dbReference type="GO" id="GO:0009231">
    <property type="term" value="P:riboflavin biosynthetic process"/>
    <property type="evidence" value="ECO:0007669"/>
    <property type="project" value="InterPro"/>
</dbReference>
<protein>
    <recommendedName>
        <fullName evidence="4">Riboflavin kinase</fullName>
        <ecNumber evidence="3">2.7.1.26</ecNumber>
    </recommendedName>
    <alternativeName>
        <fullName evidence="16">ATP:riboflavin 5'-phosphotransferase</fullName>
    </alternativeName>
    <alternativeName>
        <fullName evidence="13">Flavokinase</fullName>
    </alternativeName>
</protein>
<organism evidence="18 19">
    <name type="scientific">Ciona intestinalis</name>
    <name type="common">Transparent sea squirt</name>
    <name type="synonym">Ascidia intestinalis</name>
    <dbReference type="NCBI Taxonomy" id="7719"/>
    <lineage>
        <taxon>Eukaryota</taxon>
        <taxon>Metazoa</taxon>
        <taxon>Chordata</taxon>
        <taxon>Tunicata</taxon>
        <taxon>Ascidiacea</taxon>
        <taxon>Phlebobranchia</taxon>
        <taxon>Cionidae</taxon>
        <taxon>Ciona</taxon>
    </lineage>
</organism>
<dbReference type="FunFam" id="2.40.30.30:FF:000002">
    <property type="entry name" value="Riboflavin kinase, putative"/>
    <property type="match status" value="1"/>
</dbReference>
<dbReference type="AlphaFoldDB" id="H2Y3J4"/>
<dbReference type="EC" id="2.7.1.26" evidence="3"/>
<evidence type="ECO:0000259" key="17">
    <source>
        <dbReference type="SMART" id="SM00904"/>
    </source>
</evidence>
<keyword evidence="12" id="KW-0067">ATP-binding</keyword>
<evidence type="ECO:0000256" key="12">
    <source>
        <dbReference type="ARBA" id="ARBA00022840"/>
    </source>
</evidence>
<dbReference type="PANTHER" id="PTHR22749:SF6">
    <property type="entry name" value="RIBOFLAVIN KINASE"/>
    <property type="match status" value="1"/>
</dbReference>
<evidence type="ECO:0000256" key="14">
    <source>
        <dbReference type="ARBA" id="ARBA00050912"/>
    </source>
</evidence>
<keyword evidence="10" id="KW-0418">Kinase</keyword>
<dbReference type="InterPro" id="IPR023468">
    <property type="entry name" value="Riboflavin_kinase"/>
</dbReference>
<evidence type="ECO:0000256" key="8">
    <source>
        <dbReference type="ARBA" id="ARBA00022723"/>
    </source>
</evidence>
<comment type="catalytic activity">
    <reaction evidence="14">
        <text>riboflavin + ATP = FMN + ADP + H(+)</text>
        <dbReference type="Rhea" id="RHEA:14357"/>
        <dbReference type="ChEBI" id="CHEBI:15378"/>
        <dbReference type="ChEBI" id="CHEBI:30616"/>
        <dbReference type="ChEBI" id="CHEBI:57986"/>
        <dbReference type="ChEBI" id="CHEBI:58210"/>
        <dbReference type="ChEBI" id="CHEBI:456216"/>
        <dbReference type="EC" id="2.7.1.26"/>
    </reaction>
    <physiologicalReaction direction="left-to-right" evidence="14">
        <dbReference type="Rhea" id="RHEA:14358"/>
    </physiologicalReaction>
</comment>
<evidence type="ECO:0000256" key="10">
    <source>
        <dbReference type="ARBA" id="ARBA00022777"/>
    </source>
</evidence>
<sequence length="181" mass="20421">MKLDKIMKCLPHFCRGVVVKGFGRGSKQLGIPTANFPDSVVENLPCDLPTGIYYGWAQVNSGEVHKMVLSVGWNPYYKNEKKSMETHIIHSFNEDFYDSVLSIIMLGYIRGEENFSSLDDLISAINNDIAKAKFELDGEERIKYKHHSFFSDHETSHGKVSAIQPLKAHLNNDALDTNSNL</sequence>
<dbReference type="EMBL" id="EAAA01000235">
    <property type="status" value="NOT_ANNOTATED_CDS"/>
    <property type="molecule type" value="Genomic_DNA"/>
</dbReference>
<dbReference type="SUPFAM" id="SSF82114">
    <property type="entry name" value="Riboflavin kinase-like"/>
    <property type="match status" value="1"/>
</dbReference>
<evidence type="ECO:0000256" key="7">
    <source>
        <dbReference type="ARBA" id="ARBA00022679"/>
    </source>
</evidence>
<dbReference type="STRING" id="7719.ENSCINP00000036479"/>
<feature type="domain" description="Riboflavin kinase" evidence="17">
    <location>
        <begin position="7"/>
        <end position="137"/>
    </location>
</feature>
<dbReference type="FunCoup" id="H2Y3J4">
    <property type="interactions" value="9"/>
</dbReference>
<dbReference type="GO" id="GO:0005739">
    <property type="term" value="C:mitochondrion"/>
    <property type="evidence" value="ECO:0000318"/>
    <property type="project" value="GO_Central"/>
</dbReference>
<dbReference type="Pfam" id="PF01687">
    <property type="entry name" value="Flavokinase"/>
    <property type="match status" value="1"/>
</dbReference>
<keyword evidence="9" id="KW-0547">Nucleotide-binding</keyword>
<dbReference type="GO" id="GO:0006771">
    <property type="term" value="P:riboflavin metabolic process"/>
    <property type="evidence" value="ECO:0000318"/>
    <property type="project" value="GO_Central"/>
</dbReference>
<reference evidence="18" key="4">
    <citation type="submission" date="2025-09" db="UniProtKB">
        <authorList>
            <consortium name="Ensembl"/>
        </authorList>
    </citation>
    <scope>IDENTIFICATION</scope>
</reference>
<keyword evidence="6" id="KW-0288">FMN</keyword>
<dbReference type="UniPathway" id="UPA00276">
    <property type="reaction ID" value="UER00406"/>
</dbReference>
<dbReference type="PANTHER" id="PTHR22749">
    <property type="entry name" value="RIBOFLAVIN KINASE/FMN ADENYLYLTRANSFERASE"/>
    <property type="match status" value="1"/>
</dbReference>
<evidence type="ECO:0000256" key="4">
    <source>
        <dbReference type="ARBA" id="ARBA00017394"/>
    </source>
</evidence>
<proteinExistence type="predicted"/>
<reference evidence="18" key="2">
    <citation type="journal article" date="2008" name="Genome Biol.">
        <title>Improved genome assembly and evidence-based global gene model set for the chordate Ciona intestinalis: new insight into intron and operon populations.</title>
        <authorList>
            <person name="Satou Y."/>
            <person name="Mineta K."/>
            <person name="Ogasawara M."/>
            <person name="Sasakura Y."/>
            <person name="Shoguchi E."/>
            <person name="Ueno K."/>
            <person name="Yamada L."/>
            <person name="Matsumoto J."/>
            <person name="Wasserscheid J."/>
            <person name="Dewar K."/>
            <person name="Wiley G.B."/>
            <person name="Macmil S.L."/>
            <person name="Roe B.A."/>
            <person name="Zeller R.W."/>
            <person name="Hastings K.E."/>
            <person name="Lemaire P."/>
            <person name="Lindquist E."/>
            <person name="Endo T."/>
            <person name="Hotta K."/>
            <person name="Inaba K."/>
        </authorList>
    </citation>
    <scope>NUCLEOTIDE SEQUENCE [LARGE SCALE GENOMIC DNA]</scope>
    <source>
        <strain evidence="18">wild type</strain>
    </source>
</reference>
<evidence type="ECO:0000256" key="13">
    <source>
        <dbReference type="ARBA" id="ARBA00029789"/>
    </source>
</evidence>
<name>H2Y3J4_CIOIN</name>
<comment type="pathway">
    <text evidence="2">Cofactor biosynthesis; FMN biosynthesis; FMN from riboflavin (ATP route): step 1/1.</text>
</comment>
<keyword evidence="19" id="KW-1185">Reference proteome</keyword>
<comment type="cofactor">
    <cofactor evidence="1">
        <name>Zn(2+)</name>
        <dbReference type="ChEBI" id="CHEBI:29105"/>
    </cofactor>
</comment>
<comment type="function">
    <text evidence="15">Catalyzes the phosphorylation of riboflavin (vitamin B2) to form flavin-mononucleotide (FMN), hence rate-limiting enzyme in the synthesis of FAD. Essential for TNF-induced reactive oxygen species (ROS) production. Through its interaction with both TNFRSF1A and CYBA, physically and functionally couples TNFRSF1A to NADPH oxidase. TNF-activation of RFK may enhance the incorporation of FAD in NADPH oxidase, a critical step for the assembly and activation of NADPH oxidase.</text>
</comment>
<evidence type="ECO:0000256" key="2">
    <source>
        <dbReference type="ARBA" id="ARBA00005201"/>
    </source>
</evidence>
<dbReference type="OMA" id="NGEVHKM"/>
<evidence type="ECO:0000256" key="6">
    <source>
        <dbReference type="ARBA" id="ARBA00022643"/>
    </source>
</evidence>
<dbReference type="InParanoid" id="H2Y3J4"/>
<evidence type="ECO:0000256" key="3">
    <source>
        <dbReference type="ARBA" id="ARBA00012105"/>
    </source>
</evidence>
<keyword evidence="11" id="KW-0862">Zinc</keyword>
<keyword evidence="7" id="KW-0808">Transferase</keyword>
<evidence type="ECO:0000256" key="1">
    <source>
        <dbReference type="ARBA" id="ARBA00001947"/>
    </source>
</evidence>
<dbReference type="GO" id="GO:0005524">
    <property type="term" value="F:ATP binding"/>
    <property type="evidence" value="ECO:0007669"/>
    <property type="project" value="UniProtKB-KW"/>
</dbReference>
<keyword evidence="5" id="KW-0285">Flavoprotein</keyword>
<dbReference type="Proteomes" id="UP000008144">
    <property type="component" value="Chromosome 1"/>
</dbReference>
<evidence type="ECO:0000256" key="16">
    <source>
        <dbReference type="ARBA" id="ARBA00077632"/>
    </source>
</evidence>